<feature type="region of interest" description="Disordered" evidence="6">
    <location>
        <begin position="16"/>
        <end position="90"/>
    </location>
</feature>
<dbReference type="InterPro" id="IPR014756">
    <property type="entry name" value="Ig_E-set"/>
</dbReference>
<dbReference type="GO" id="GO:0032991">
    <property type="term" value="C:protein-containing complex"/>
    <property type="evidence" value="ECO:0007669"/>
    <property type="project" value="UniProtKB-ARBA"/>
</dbReference>
<feature type="compositionally biased region" description="Polar residues" evidence="6">
    <location>
        <begin position="16"/>
        <end position="26"/>
    </location>
</feature>
<dbReference type="Pfam" id="PF23445">
    <property type="entry name" value="WHD_SNRNP200"/>
    <property type="match status" value="2"/>
</dbReference>
<keyword evidence="1" id="KW-0677">Repeat</keyword>
<dbReference type="Pfam" id="PF18149">
    <property type="entry name" value="Helicase_PWI"/>
    <property type="match status" value="1"/>
</dbReference>
<dbReference type="FunFam" id="3.40.50.300:FF:000062">
    <property type="entry name" value="U5 small nuclear ribonucleoprotein helicase"/>
    <property type="match status" value="1"/>
</dbReference>
<feature type="domain" description="Helicase ATP-binding" evidence="7">
    <location>
        <begin position="1358"/>
        <end position="1537"/>
    </location>
</feature>
<dbReference type="Proteomes" id="UP000070444">
    <property type="component" value="Unassembled WGS sequence"/>
</dbReference>
<dbReference type="InterPro" id="IPR057842">
    <property type="entry name" value="WH_MER3"/>
</dbReference>
<dbReference type="FunFam" id="1.10.10.10:FF:000024">
    <property type="entry name" value="U5 small nuclear ribonucleoprotein helicase"/>
    <property type="match status" value="1"/>
</dbReference>
<organism evidence="9 10">
    <name type="scientific">Conidiobolus coronatus (strain ATCC 28846 / CBS 209.66 / NRRL 28638)</name>
    <name type="common">Delacroixia coronata</name>
    <dbReference type="NCBI Taxonomy" id="796925"/>
    <lineage>
        <taxon>Eukaryota</taxon>
        <taxon>Fungi</taxon>
        <taxon>Fungi incertae sedis</taxon>
        <taxon>Zoopagomycota</taxon>
        <taxon>Entomophthoromycotina</taxon>
        <taxon>Entomophthoromycetes</taxon>
        <taxon>Entomophthorales</taxon>
        <taxon>Ancylistaceae</taxon>
        <taxon>Conidiobolus</taxon>
    </lineage>
</organism>
<dbReference type="InterPro" id="IPR036388">
    <property type="entry name" value="WH-like_DNA-bd_sf"/>
</dbReference>
<dbReference type="InterPro" id="IPR003593">
    <property type="entry name" value="AAA+_ATPase"/>
</dbReference>
<dbReference type="GO" id="GO:0003676">
    <property type="term" value="F:nucleic acid binding"/>
    <property type="evidence" value="ECO:0007669"/>
    <property type="project" value="InterPro"/>
</dbReference>
<keyword evidence="10" id="KW-1185">Reference proteome</keyword>
<dbReference type="Pfam" id="PF21188">
    <property type="entry name" value="BRR2_plug"/>
    <property type="match status" value="1"/>
</dbReference>
<dbReference type="Gene3D" id="1.10.3380.10">
    <property type="entry name" value="Sec63 N-terminal domain-like domain"/>
    <property type="match status" value="2"/>
</dbReference>
<dbReference type="InterPro" id="IPR004179">
    <property type="entry name" value="Sec63-dom"/>
</dbReference>
<dbReference type="GO" id="GO:0006397">
    <property type="term" value="P:mRNA processing"/>
    <property type="evidence" value="ECO:0007669"/>
    <property type="project" value="UniProtKB-ARBA"/>
</dbReference>
<dbReference type="Pfam" id="PF02889">
    <property type="entry name" value="Sec63"/>
    <property type="match status" value="2"/>
</dbReference>
<dbReference type="InterPro" id="IPR001650">
    <property type="entry name" value="Helicase_C-like"/>
</dbReference>
<dbReference type="CDD" id="cd18019">
    <property type="entry name" value="DEXHc_Brr2_1"/>
    <property type="match status" value="1"/>
</dbReference>
<keyword evidence="4 9" id="KW-0347">Helicase</keyword>
<evidence type="ECO:0000256" key="4">
    <source>
        <dbReference type="ARBA" id="ARBA00022806"/>
    </source>
</evidence>
<dbReference type="PIRSF" id="PIRSF039073">
    <property type="entry name" value="BRR2"/>
    <property type="match status" value="1"/>
</dbReference>
<dbReference type="PROSITE" id="PS51194">
    <property type="entry name" value="HELICASE_CTER"/>
    <property type="match status" value="1"/>
</dbReference>
<dbReference type="PANTHER" id="PTHR47961:SF4">
    <property type="entry name" value="ACTIVATING SIGNAL COINTEGRATOR 1 COMPLEX SUBUNIT 3"/>
    <property type="match status" value="1"/>
</dbReference>
<dbReference type="InterPro" id="IPR027417">
    <property type="entry name" value="P-loop_NTPase"/>
</dbReference>
<dbReference type="GO" id="GO:0016787">
    <property type="term" value="F:hydrolase activity"/>
    <property type="evidence" value="ECO:0007669"/>
    <property type="project" value="UniProtKB-KW"/>
</dbReference>
<dbReference type="PROSITE" id="PS51192">
    <property type="entry name" value="HELICASE_ATP_BIND_1"/>
    <property type="match status" value="2"/>
</dbReference>
<feature type="domain" description="Helicase C-terminal" evidence="8">
    <location>
        <begin position="729"/>
        <end position="939"/>
    </location>
</feature>
<dbReference type="SMART" id="SM00382">
    <property type="entry name" value="AAA"/>
    <property type="match status" value="2"/>
</dbReference>
<sequence>MAEEYAKNAQYQYVANSNLVTQADRSQITRRDNDPTGEPETLAGRISISDFGSRAVRDKVSGQEIKKHKSSHKSGDRSRRKEEDSRRNVVTNSVLNVSEDFEGLNYRPKTQETKSLYEMLLTFVSKRLGDQSHDILRSATDTVLEILKDENMKDSSRKSEIDSIIGTITVEELNQLLNVSRKINDYKSSDQKENGETQEELDDELGVAVVFDDEDEDDDQVGGQFEVKDSSEDEDEEDQNQGQNGEADIDQAYPSFKSANGDGNGDLNQSRSSAISKDTVHPHEIHAHWLQKQIKEYFSDSQEAEGKTLETKDILFSDIDARECENQLMQAFDFDQEKFSLINRLIKNRDVIVWCTKLSEVGGPQSQEYQNIASEMTELGLDWILKAIRGGQEGSLNSVPATNGELSTQSKSHPTDLPTLATSKFVPKSSIDLDDLIFKEGNHLLSKEKCVLPAGTTKTKKKEYEEIQVPIPNRMPDPPESLISTKKLPEWAHESFKGMPNLNRVQSEVFPSAFGQNDNILLCAPTGAGKTNVAMLTILNEINKHFDEETKTLNLNNFKIVYIAPMKALVQEMVNTFTRRLSYLDIKVAELTGDSQLTKQQIAETQIIVTTPEKWDVITRKANDRSYTNLVRLIIIDEIHLLHDDRGPILENIVVRSLRHMEQTQTITRLVGLSATLPNYQDVADFLRVPESNVFFFDSKFRPCPLKQNFIGVSEKKAIKRFQVMNEVTYEKVMEQAGKNQVLIFVHSRKETVRTAAFLRDAALDRETIGMFVKPESASRAQLENEAEQVLDQNLKELLPYGFAVHHAGMKREDRTVVEELFLEKHIQVLVSTATLAWGVNLPAHTVIIKGTQIYSPEKGRWVELSPQDVLQMLGRAGRPQFDSFGEGIIITTLNELQYYLSLLNTQLPIESQLVSKLTDSLNAEISLGTIRNREDAVQWLGYSYLYIRMLRNPSLYMISPSEYKEDPTLVQRRTDLVHAAALLLDQCQLVKYDRKTGRFQGTELGRIASHYYISHRSMATYNQHLKPTMSFIELFRAFSLSDEFKYIPIREEEKLELAKLLERVPIPVKESVEEPVAKINVLLQAYISQLKLDGFALMADMVYVTQSAGRILRSIFEMCLKKGWANLARLALDMCKMVEKRSWLSMSPLRQFSGLDPKLINRLERKDFSWSRYLDLNPEEIGELIGIPKAGRVIHKFLHKFPKLELRAYVQSITRSLLKIELTIIPDFQWDDKIHGNSEGFWILVEDLDGENVLYYDYFVLKKAYATEEHYNSFTIPLSDPIPPNCFVTLLSDRWLHSEAKLPISFKHLILPERYPPHTELYDMHPLPTSGQEPKGLFEYYANEFSEFNPIQTQTFHALYKTNDNVFLGAPTGSGKTICAEFAILKVLSQTKPGERPSPIVYLVPNDDLAKNAFVYFTHRFRNLEELNVVQFTGELSADFKQLVEGDIIVTTPTQWDGISRKWKTRERIQRIRLFICDEVHMVGGDVGPTYEAVVSRMRYMNSQLNNKIRFVALSVPLSNSKDMANWLGVSPQTTFNFSPIDRPIPLEVHIQSFQINHFASLMISMSKPAYQAIGQYSPNQPVIIFVPNRKQCRLTASDIITHQYATSENPHFLHCKAEEMEAAVEKISDPYLKESLLSGIGLYHEALSPSDRNIVSKLYLSGWFQVLIASRDTCWSMNHLTSHMVIIMGAQYFEGKEHRYVDYPVTDMLQMMGRANRPLIDQTGQCLLMCNSNKKEYYKKFIEEALPVESHLDHFLHDFFNAEISVETIENKQDAVDCLTYTFLFRRISQNPTYYNIQGITPTHISNYLSELVEDTLNQLSESGCIQIDEDEVDVHPLNLGMIAAFYNIQYTTLDSFALSLTNRTKLRGLLEIISAASEFETLPIRHHEDNLLKKLYDRLPVKLTEDKLNLNLPNVKTHILLQSHFSRTQLPPDLQADQTMVISQIIPLLQGCVDVISSKGWLNPALATMELCQMIVQAMWDKDSPLRQIPYFDMDRITKANKMDVESVFDFIDLDDSDRKSLLKDLTNPQLRKVADFVNTYPSLELNINVLTPKDELRCGEKVQLHIQIERDGVDEDEISGSVNAPYYPKLKDENWWIVVGSPTENLLLGIKRFNLKQILNLKLEFEAPASSSVGPNQFKVYLMSDSYLGCDQELDLNVDLLEALSEDEDSEDADE</sequence>
<dbReference type="InterPro" id="IPR036390">
    <property type="entry name" value="WH_DNA-bd_sf"/>
</dbReference>
<dbReference type="InterPro" id="IPR014001">
    <property type="entry name" value="Helicase_ATP-bd"/>
</dbReference>
<reference evidence="9 10" key="1">
    <citation type="journal article" date="2015" name="Genome Biol. Evol.">
        <title>Phylogenomic analyses indicate that early fungi evolved digesting cell walls of algal ancestors of land plants.</title>
        <authorList>
            <person name="Chang Y."/>
            <person name="Wang S."/>
            <person name="Sekimoto S."/>
            <person name="Aerts A.L."/>
            <person name="Choi C."/>
            <person name="Clum A."/>
            <person name="LaButti K.M."/>
            <person name="Lindquist E.A."/>
            <person name="Yee Ngan C."/>
            <person name="Ohm R.A."/>
            <person name="Salamov A.A."/>
            <person name="Grigoriev I.V."/>
            <person name="Spatafora J.W."/>
            <person name="Berbee M.L."/>
        </authorList>
    </citation>
    <scope>NUCLEOTIDE SEQUENCE [LARGE SCALE GENOMIC DNA]</scope>
    <source>
        <strain evidence="9 10">NRRL 28638</strain>
    </source>
</reference>
<feature type="compositionally biased region" description="Basic and acidic residues" evidence="6">
    <location>
        <begin position="55"/>
        <end position="65"/>
    </location>
</feature>
<evidence type="ECO:0000256" key="3">
    <source>
        <dbReference type="ARBA" id="ARBA00022801"/>
    </source>
</evidence>
<evidence type="ECO:0000256" key="5">
    <source>
        <dbReference type="ARBA" id="ARBA00022840"/>
    </source>
</evidence>
<protein>
    <submittedName>
        <fullName evidence="9">U5 small nuclear ribonucleo protein 200 kDa helicase</fullName>
    </submittedName>
</protein>
<dbReference type="PANTHER" id="PTHR47961">
    <property type="entry name" value="DNA POLYMERASE THETA, PUTATIVE (AFU_ORTHOLOGUE AFUA_1G05260)-RELATED"/>
    <property type="match status" value="1"/>
</dbReference>
<dbReference type="FunFam" id="3.40.50.300:FF:000368">
    <property type="entry name" value="U5 small nuclear ribonucleoprotein 200 kDa helicase"/>
    <property type="match status" value="1"/>
</dbReference>
<dbReference type="GO" id="GO:0003678">
    <property type="term" value="F:DNA helicase activity"/>
    <property type="evidence" value="ECO:0007669"/>
    <property type="project" value="TreeGrafter"/>
</dbReference>
<dbReference type="SUPFAM" id="SSF158702">
    <property type="entry name" value="Sec63 N-terminal domain-like"/>
    <property type="match status" value="2"/>
</dbReference>
<evidence type="ECO:0000256" key="6">
    <source>
        <dbReference type="SAM" id="MobiDB-lite"/>
    </source>
</evidence>
<keyword evidence="3" id="KW-0378">Hydrolase</keyword>
<dbReference type="SMART" id="SM00487">
    <property type="entry name" value="DEXDc"/>
    <property type="match status" value="2"/>
</dbReference>
<dbReference type="FunFam" id="1.10.3380.10:FF:000001">
    <property type="entry name" value="U5 small nuclear ribonucleoprotein helicase"/>
    <property type="match status" value="1"/>
</dbReference>
<dbReference type="FunFam" id="1.10.10.10:FF:000012">
    <property type="entry name" value="U5 small nuclear ribonucleoprotein helicase"/>
    <property type="match status" value="1"/>
</dbReference>
<keyword evidence="2" id="KW-0547">Nucleotide-binding</keyword>
<proteinExistence type="predicted"/>
<dbReference type="Gene3D" id="1.10.10.10">
    <property type="entry name" value="Winged helix-like DNA-binding domain superfamily/Winged helix DNA-binding domain"/>
    <property type="match status" value="2"/>
</dbReference>
<accession>A0A137P2I6</accession>
<dbReference type="CDD" id="cd18795">
    <property type="entry name" value="SF2_C_Ski2"/>
    <property type="match status" value="1"/>
</dbReference>
<dbReference type="OrthoDB" id="5575at2759"/>
<evidence type="ECO:0000259" key="8">
    <source>
        <dbReference type="PROSITE" id="PS51194"/>
    </source>
</evidence>
<evidence type="ECO:0000313" key="10">
    <source>
        <dbReference type="Proteomes" id="UP000070444"/>
    </source>
</evidence>
<gene>
    <name evidence="9" type="ORF">CONCODRAFT_8360</name>
</gene>
<dbReference type="SMART" id="SM00490">
    <property type="entry name" value="HELICc"/>
    <property type="match status" value="2"/>
</dbReference>
<feature type="compositionally biased region" description="Basic and acidic residues" evidence="6">
    <location>
        <begin position="73"/>
        <end position="87"/>
    </location>
</feature>
<dbReference type="SMART" id="SM00973">
    <property type="entry name" value="Sec63"/>
    <property type="match status" value="2"/>
</dbReference>
<dbReference type="SUPFAM" id="SSF46785">
    <property type="entry name" value="Winged helix' DNA-binding domain"/>
    <property type="match status" value="2"/>
</dbReference>
<dbReference type="GO" id="GO:0000712">
    <property type="term" value="P:resolution of meiotic recombination intermediates"/>
    <property type="evidence" value="ECO:0007669"/>
    <property type="project" value="TreeGrafter"/>
</dbReference>
<dbReference type="InterPro" id="IPR011545">
    <property type="entry name" value="DEAD/DEAH_box_helicase_dom"/>
</dbReference>
<keyword evidence="5" id="KW-0067">ATP-binding</keyword>
<dbReference type="SUPFAM" id="SSF52540">
    <property type="entry name" value="P-loop containing nucleoside triphosphate hydrolases"/>
    <property type="match status" value="3"/>
</dbReference>
<dbReference type="FunFam" id="3.40.50.300:FF:000254">
    <property type="entry name" value="U5 small nuclear ribonucleoprotein helicase"/>
    <property type="match status" value="1"/>
</dbReference>
<feature type="region of interest" description="Disordered" evidence="6">
    <location>
        <begin position="214"/>
        <end position="280"/>
    </location>
</feature>
<dbReference type="Gene3D" id="1.10.150.20">
    <property type="entry name" value="5' to 3' exonuclease, C-terminal subdomain"/>
    <property type="match status" value="2"/>
</dbReference>
<dbReference type="STRING" id="796925.A0A137P2I6"/>
<dbReference type="FunFam" id="1.10.3380.10:FF:000002">
    <property type="entry name" value="Activating signal cointegrator 1 complex subunit 3"/>
    <property type="match status" value="1"/>
</dbReference>
<evidence type="ECO:0000313" key="9">
    <source>
        <dbReference type="EMBL" id="KXN69250.1"/>
    </source>
</evidence>
<dbReference type="Gene3D" id="2.60.40.150">
    <property type="entry name" value="C2 domain"/>
    <property type="match status" value="2"/>
</dbReference>
<dbReference type="InterPro" id="IPR041094">
    <property type="entry name" value="Brr2_helicase_PWI"/>
</dbReference>
<dbReference type="InterPro" id="IPR048863">
    <property type="entry name" value="BRR2_plug"/>
</dbReference>
<dbReference type="GO" id="GO:0005524">
    <property type="term" value="F:ATP binding"/>
    <property type="evidence" value="ECO:0007669"/>
    <property type="project" value="UniProtKB-KW"/>
</dbReference>
<dbReference type="SUPFAM" id="SSF81296">
    <property type="entry name" value="E set domains"/>
    <property type="match status" value="1"/>
</dbReference>
<evidence type="ECO:0000259" key="7">
    <source>
        <dbReference type="PROSITE" id="PS51192"/>
    </source>
</evidence>
<dbReference type="GO" id="GO:0005634">
    <property type="term" value="C:nucleus"/>
    <property type="evidence" value="ECO:0007669"/>
    <property type="project" value="TreeGrafter"/>
</dbReference>
<dbReference type="Pfam" id="PF00270">
    <property type="entry name" value="DEAD"/>
    <property type="match status" value="2"/>
</dbReference>
<dbReference type="FunFam" id="2.60.40.150:FF:000004">
    <property type="entry name" value="RNA helicase, activating signal cointegrator 1"/>
    <property type="match status" value="1"/>
</dbReference>
<evidence type="ECO:0000256" key="2">
    <source>
        <dbReference type="ARBA" id="ARBA00022741"/>
    </source>
</evidence>
<dbReference type="Pfam" id="PF00271">
    <property type="entry name" value="Helicase_C"/>
    <property type="match status" value="1"/>
</dbReference>
<feature type="compositionally biased region" description="Polar residues" evidence="6">
    <location>
        <begin position="266"/>
        <end position="276"/>
    </location>
</feature>
<evidence type="ECO:0000256" key="1">
    <source>
        <dbReference type="ARBA" id="ARBA00022737"/>
    </source>
</evidence>
<dbReference type="OMA" id="MNPKEFN"/>
<name>A0A137P2I6_CONC2</name>
<dbReference type="InterPro" id="IPR050474">
    <property type="entry name" value="Hel308_SKI2-like"/>
</dbReference>
<dbReference type="FunFam" id="3.40.50.300:FF:000102">
    <property type="entry name" value="RNA helicase, activating signal cointegrator 1"/>
    <property type="match status" value="1"/>
</dbReference>
<dbReference type="InterPro" id="IPR035892">
    <property type="entry name" value="C2_domain_sf"/>
</dbReference>
<feature type="domain" description="Helicase ATP-binding" evidence="7">
    <location>
        <begin position="511"/>
        <end position="695"/>
    </location>
</feature>
<feature type="region of interest" description="Disordered" evidence="6">
    <location>
        <begin position="394"/>
        <end position="418"/>
    </location>
</feature>
<dbReference type="EMBL" id="KQ964542">
    <property type="protein sequence ID" value="KXN69250.1"/>
    <property type="molecule type" value="Genomic_DNA"/>
</dbReference>
<dbReference type="Gene3D" id="3.40.50.300">
    <property type="entry name" value="P-loop containing nucleotide triphosphate hydrolases"/>
    <property type="match status" value="4"/>
</dbReference>
<feature type="compositionally biased region" description="Polar residues" evidence="6">
    <location>
        <begin position="394"/>
        <end position="412"/>
    </location>
</feature>
<dbReference type="FunFam" id="1.10.150.20:FF:000004">
    <property type="entry name" value="U5 small nuclear ribonucleoprotein helicase"/>
    <property type="match status" value="1"/>
</dbReference>